<reference evidence="3 4" key="1">
    <citation type="journal article" date="2015" name="Genome Biol. Evol.">
        <title>Phylogenomic analyses indicate that early fungi evolved digesting cell walls of algal ancestors of land plants.</title>
        <authorList>
            <person name="Chang Y."/>
            <person name="Wang S."/>
            <person name="Sekimoto S."/>
            <person name="Aerts A.L."/>
            <person name="Choi C."/>
            <person name="Clum A."/>
            <person name="LaButti K.M."/>
            <person name="Lindquist E.A."/>
            <person name="Yee Ngan C."/>
            <person name="Ohm R.A."/>
            <person name="Salamov A.A."/>
            <person name="Grigoriev I.V."/>
            <person name="Spatafora J.W."/>
            <person name="Berbee M.L."/>
        </authorList>
    </citation>
    <scope>NUCLEOTIDE SEQUENCE [LARGE SCALE GENOMIC DNA]</scope>
    <source>
        <strain evidence="3 4">NRRL 1564</strain>
    </source>
</reference>
<keyword evidence="4" id="KW-1185">Reference proteome</keyword>
<evidence type="ECO:0000256" key="2">
    <source>
        <dbReference type="SAM" id="SignalP"/>
    </source>
</evidence>
<feature type="region of interest" description="Disordered" evidence="1">
    <location>
        <begin position="341"/>
        <end position="364"/>
    </location>
</feature>
<evidence type="ECO:0000256" key="1">
    <source>
        <dbReference type="SAM" id="MobiDB-lite"/>
    </source>
</evidence>
<dbReference type="AlphaFoldDB" id="A0A2G5B6E4"/>
<proteinExistence type="predicted"/>
<dbReference type="Proteomes" id="UP000242474">
    <property type="component" value="Unassembled WGS sequence"/>
</dbReference>
<name>A0A2G5B6E4_COERN</name>
<evidence type="ECO:0000313" key="4">
    <source>
        <dbReference type="Proteomes" id="UP000242474"/>
    </source>
</evidence>
<dbReference type="EMBL" id="KZ303515">
    <property type="protein sequence ID" value="PIA14579.1"/>
    <property type="molecule type" value="Genomic_DNA"/>
</dbReference>
<keyword evidence="2" id="KW-0732">Signal</keyword>
<evidence type="ECO:0000313" key="3">
    <source>
        <dbReference type="EMBL" id="PIA14579.1"/>
    </source>
</evidence>
<dbReference type="OrthoDB" id="5591813at2759"/>
<feature type="signal peptide" evidence="2">
    <location>
        <begin position="1"/>
        <end position="19"/>
    </location>
</feature>
<feature type="chain" id="PRO_5013572780" evidence="2">
    <location>
        <begin position="20"/>
        <end position="441"/>
    </location>
</feature>
<feature type="compositionally biased region" description="Low complexity" evidence="1">
    <location>
        <begin position="349"/>
        <end position="358"/>
    </location>
</feature>
<sequence length="441" mass="44236">MYTIQIAATAILAVTAVSADTLSNAPASVNPNAARPLFLEHGIQGNNPVAFPNANGLYPSINNMVNQHPNAIMQDAPQIVVDSPKQVSQFANPAAVPLTPVRGSNPSSFSVGGDSVQNIQDNASTVQQLGTNASPAFITAAAPPSAQKPAALANSPQQILGAAAALAAAAAPGIAVDQQAGVAAKPQSAHGMLTSTAVAPSAVFGPPPAGQLMAATSMPSQGATKEVSTTVTGPAAFDDKEEKFEDNAGDSAPAAATVPGFFASAPATSSAVAATKPAILTAKAVSGTQAPVSFIQPSITHYEPLGTQNPLMLINKASITAFKPDDLDKFTFPTAEASVNMAGPKDTAHPATSASSSPRDVAFQGSKPAEQIAHPKAFVTNTKAILTKSLDAGQQSSKARASAPTSAVDAQTDNAASALVSSSVKAIVAAVIISAFGNVFF</sequence>
<gene>
    <name evidence="3" type="ORF">COEREDRAFT_98753</name>
</gene>
<organism evidence="3 4">
    <name type="scientific">Coemansia reversa (strain ATCC 12441 / NRRL 1564)</name>
    <dbReference type="NCBI Taxonomy" id="763665"/>
    <lineage>
        <taxon>Eukaryota</taxon>
        <taxon>Fungi</taxon>
        <taxon>Fungi incertae sedis</taxon>
        <taxon>Zoopagomycota</taxon>
        <taxon>Kickxellomycotina</taxon>
        <taxon>Kickxellomycetes</taxon>
        <taxon>Kickxellales</taxon>
        <taxon>Kickxellaceae</taxon>
        <taxon>Coemansia</taxon>
    </lineage>
</organism>
<protein>
    <submittedName>
        <fullName evidence="3">Uncharacterized protein</fullName>
    </submittedName>
</protein>
<accession>A0A2G5B6E4</accession>